<dbReference type="Proteomes" id="UP000224563">
    <property type="component" value="Unassembled WGS sequence"/>
</dbReference>
<reference evidence="1 2" key="2">
    <citation type="submission" date="2017-10" db="EMBL/GenBank/DDBJ databases">
        <authorList>
            <person name="Banno H."/>
            <person name="Chua N.-H."/>
        </authorList>
    </citation>
    <scope>NUCLEOTIDE SEQUENCE [LARGE SCALE GENOMIC DNA]</scope>
    <source>
        <strain evidence="1 2">JK623</strain>
    </source>
</reference>
<dbReference type="EMBL" id="PDYG01000021">
    <property type="protein sequence ID" value="PHU37949.1"/>
    <property type="molecule type" value="Genomic_DNA"/>
</dbReference>
<sequence>MVERDKAVLNMQLTLIPILSKAWNKSYCELSDIFKEYDVLGYIDVCYEKYNSTGNRGIIEDIQDYIEMQGGKLVE</sequence>
<evidence type="ECO:0008006" key="3">
    <source>
        <dbReference type="Google" id="ProtNLM"/>
    </source>
</evidence>
<organism evidence="1 2">
    <name type="scientific">Agathobacter ruminis</name>
    <dbReference type="NCBI Taxonomy" id="1712665"/>
    <lineage>
        <taxon>Bacteria</taxon>
        <taxon>Bacillati</taxon>
        <taxon>Bacillota</taxon>
        <taxon>Clostridia</taxon>
        <taxon>Lachnospirales</taxon>
        <taxon>Lachnospiraceae</taxon>
        <taxon>Agathobacter</taxon>
    </lineage>
</organism>
<evidence type="ECO:0000313" key="1">
    <source>
        <dbReference type="EMBL" id="PHU37949.1"/>
    </source>
</evidence>
<name>A0A2G3E3W3_9FIRM</name>
<proteinExistence type="predicted"/>
<dbReference type="InterPro" id="IPR024269">
    <property type="entry name" value="DUF3791"/>
</dbReference>
<accession>A0A2G3E3W3</accession>
<dbReference type="AlphaFoldDB" id="A0A2G3E3W3"/>
<evidence type="ECO:0000313" key="2">
    <source>
        <dbReference type="Proteomes" id="UP000224563"/>
    </source>
</evidence>
<comment type="caution">
    <text evidence="1">The sequence shown here is derived from an EMBL/GenBank/DDBJ whole genome shotgun (WGS) entry which is preliminary data.</text>
</comment>
<protein>
    <recommendedName>
        <fullName evidence="3">DUF3791 domain-containing protein</fullName>
    </recommendedName>
</protein>
<dbReference type="Pfam" id="PF12668">
    <property type="entry name" value="DUF3791"/>
    <property type="match status" value="1"/>
</dbReference>
<dbReference type="RefSeq" id="WP_099385885.1">
    <property type="nucleotide sequence ID" value="NZ_JANSWH010000086.1"/>
</dbReference>
<reference evidence="1 2" key="1">
    <citation type="submission" date="2017-10" db="EMBL/GenBank/DDBJ databases">
        <title>Resolving the taxonomy of Roseburia spp., Eubacterium rectale and Agathobacter spp. through phylogenomic analysis.</title>
        <authorList>
            <person name="Sheridan P.O."/>
            <person name="Walker A.W."/>
            <person name="Duncan S.H."/>
            <person name="Scott K.P."/>
            <person name="Toole P.W.O."/>
            <person name="Luis P."/>
            <person name="Flint H.J."/>
        </authorList>
    </citation>
    <scope>NUCLEOTIDE SEQUENCE [LARGE SCALE GENOMIC DNA]</scope>
    <source>
        <strain evidence="1 2">JK623</strain>
    </source>
</reference>
<keyword evidence="2" id="KW-1185">Reference proteome</keyword>
<gene>
    <name evidence="1" type="ORF">CSX02_05265</name>
</gene>